<dbReference type="GO" id="GO:0005524">
    <property type="term" value="F:ATP binding"/>
    <property type="evidence" value="ECO:0007669"/>
    <property type="project" value="UniProtKB-KW"/>
</dbReference>
<evidence type="ECO:0000259" key="8">
    <source>
        <dbReference type="PROSITE" id="PS51192"/>
    </source>
</evidence>
<gene>
    <name evidence="10" type="ORF">L201_001459</name>
</gene>
<sequence>MLSLSRVGNQSRISYIALTTPPLRSILFRALHTTSPYNAGGPRPSHFGGRKHDQPRPGRSSSEGRVRPGYGSKPSYGDKPSFGRKPAIGKKPDFGTQSRTPSSTFGQRRVESSNQGQSERRRSDYDKGRIQPTSSRRLMSFDQPPSSSSSSSSSSSRRSLKATSSEVDDTVERTSSPRFPKSQSFQPPQFSKTPTLSDVTEAAPRSFDSFTLIPGLSDALHTQFGTEGKTTPIQTLSFSNLLDISNISAQQNEEANSGSGSRIILGAETGSGKTMSYLIPLFQNLKATDTNIPSSSSSSESSSSNTMDLEKSLYPRSIILSPTHELTRQSTKFAKALTHTTKLSVMGLSNTSAGGIGSRRGKVDVLLGTVGSIRRMLGIKKDTDQNDEDREDVGKGLWKNDTDDDNKSGLVKGDNVEWVVIDEADVLLGADFLPETISILSKLPLNRINLILCTATLPPSLINLLNEHPLFRKNQFKHLLSPGLHKLPQKLETRFVPPSRSGNRLADVVHEIRRVFADDALAAKSKSTSSSSSSSSSSSKKEISVENGAENVDVNVNIKQEKSKIVIFCNSDKKVEQLSRTLESKGLNCLSWTSESSNRIRGKNGLLDEFLLVPTATAATTPNSNSSSSSSKINENRILITTSLLSRGLDFSSSVSSVFLLDPPRDVLDFVHRAGRAGRAGRQGRVVVFGLGDGSGVGKNGGKELQVGELLNKREIKRQMLGGRVKRARL</sequence>
<evidence type="ECO:0000256" key="3">
    <source>
        <dbReference type="ARBA" id="ARBA00022801"/>
    </source>
</evidence>
<dbReference type="AlphaFoldDB" id="A0AAX4JMH3"/>
<organism evidence="10 11">
    <name type="scientific">Kwoniella dendrophila CBS 6074</name>
    <dbReference type="NCBI Taxonomy" id="1295534"/>
    <lineage>
        <taxon>Eukaryota</taxon>
        <taxon>Fungi</taxon>
        <taxon>Dikarya</taxon>
        <taxon>Basidiomycota</taxon>
        <taxon>Agaricomycotina</taxon>
        <taxon>Tremellomycetes</taxon>
        <taxon>Tremellales</taxon>
        <taxon>Cryptococcaceae</taxon>
        <taxon>Kwoniella</taxon>
    </lineage>
</organism>
<keyword evidence="11" id="KW-1185">Reference proteome</keyword>
<keyword evidence="5" id="KW-0067">ATP-binding</keyword>
<dbReference type="InterPro" id="IPR001650">
    <property type="entry name" value="Helicase_C-like"/>
</dbReference>
<comment type="catalytic activity">
    <reaction evidence="6">
        <text>ATP + H2O = ADP + phosphate + H(+)</text>
        <dbReference type="Rhea" id="RHEA:13065"/>
        <dbReference type="ChEBI" id="CHEBI:15377"/>
        <dbReference type="ChEBI" id="CHEBI:15378"/>
        <dbReference type="ChEBI" id="CHEBI:30616"/>
        <dbReference type="ChEBI" id="CHEBI:43474"/>
        <dbReference type="ChEBI" id="CHEBI:456216"/>
        <dbReference type="EC" id="3.6.4.13"/>
    </reaction>
</comment>
<evidence type="ECO:0000259" key="9">
    <source>
        <dbReference type="PROSITE" id="PS51194"/>
    </source>
</evidence>
<dbReference type="Pfam" id="PF00270">
    <property type="entry name" value="DEAD"/>
    <property type="match status" value="1"/>
</dbReference>
<evidence type="ECO:0000256" key="4">
    <source>
        <dbReference type="ARBA" id="ARBA00022806"/>
    </source>
</evidence>
<feature type="region of interest" description="Disordered" evidence="7">
    <location>
        <begin position="36"/>
        <end position="200"/>
    </location>
</feature>
<dbReference type="Proteomes" id="UP001355207">
    <property type="component" value="Chromosome 2"/>
</dbReference>
<dbReference type="GO" id="GO:0003676">
    <property type="term" value="F:nucleic acid binding"/>
    <property type="evidence" value="ECO:0007669"/>
    <property type="project" value="InterPro"/>
</dbReference>
<dbReference type="Pfam" id="PF00271">
    <property type="entry name" value="Helicase_C"/>
    <property type="match status" value="1"/>
</dbReference>
<dbReference type="SUPFAM" id="SSF52540">
    <property type="entry name" value="P-loop containing nucleoside triphosphate hydrolases"/>
    <property type="match status" value="1"/>
</dbReference>
<dbReference type="InterPro" id="IPR011545">
    <property type="entry name" value="DEAD/DEAH_box_helicase_dom"/>
</dbReference>
<dbReference type="InterPro" id="IPR027417">
    <property type="entry name" value="P-loop_NTPase"/>
</dbReference>
<feature type="compositionally biased region" description="Basic and acidic residues" evidence="7">
    <location>
        <begin position="50"/>
        <end position="66"/>
    </location>
</feature>
<dbReference type="GO" id="GO:0016787">
    <property type="term" value="F:hydrolase activity"/>
    <property type="evidence" value="ECO:0007669"/>
    <property type="project" value="UniProtKB-KW"/>
</dbReference>
<dbReference type="SMART" id="SM00490">
    <property type="entry name" value="HELICc"/>
    <property type="match status" value="1"/>
</dbReference>
<dbReference type="Gene3D" id="3.40.50.300">
    <property type="entry name" value="P-loop containing nucleotide triphosphate hydrolases"/>
    <property type="match status" value="2"/>
</dbReference>
<dbReference type="GeneID" id="91092131"/>
<feature type="domain" description="Helicase C-terminal" evidence="9">
    <location>
        <begin position="557"/>
        <end position="729"/>
    </location>
</feature>
<name>A0AAX4JMH3_9TREE</name>
<dbReference type="InterPro" id="IPR014001">
    <property type="entry name" value="Helicase_ATP-bd"/>
</dbReference>
<evidence type="ECO:0000313" key="11">
    <source>
        <dbReference type="Proteomes" id="UP001355207"/>
    </source>
</evidence>
<reference evidence="10 11" key="1">
    <citation type="submission" date="2024-01" db="EMBL/GenBank/DDBJ databases">
        <title>Comparative genomics of Cryptococcus and Kwoniella reveals pathogenesis evolution and contrasting modes of karyotype evolution via chromosome fusion or intercentromeric recombination.</title>
        <authorList>
            <person name="Coelho M.A."/>
            <person name="David-Palma M."/>
            <person name="Shea T."/>
            <person name="Bowers K."/>
            <person name="McGinley-Smith S."/>
            <person name="Mohammad A.W."/>
            <person name="Gnirke A."/>
            <person name="Yurkov A.M."/>
            <person name="Nowrousian M."/>
            <person name="Sun S."/>
            <person name="Cuomo C.A."/>
            <person name="Heitman J."/>
        </authorList>
    </citation>
    <scope>NUCLEOTIDE SEQUENCE [LARGE SCALE GENOMIC DNA]</scope>
    <source>
        <strain evidence="10 11">CBS 6074</strain>
    </source>
</reference>
<feature type="compositionally biased region" description="Basic and acidic residues" evidence="7">
    <location>
        <begin position="118"/>
        <end position="129"/>
    </location>
</feature>
<dbReference type="PROSITE" id="PS51194">
    <property type="entry name" value="HELICASE_CTER"/>
    <property type="match status" value="1"/>
</dbReference>
<evidence type="ECO:0000256" key="7">
    <source>
        <dbReference type="SAM" id="MobiDB-lite"/>
    </source>
</evidence>
<evidence type="ECO:0000256" key="1">
    <source>
        <dbReference type="ARBA" id="ARBA00012552"/>
    </source>
</evidence>
<dbReference type="EMBL" id="CP144099">
    <property type="protein sequence ID" value="WWC86582.1"/>
    <property type="molecule type" value="Genomic_DNA"/>
</dbReference>
<protein>
    <recommendedName>
        <fullName evidence="1">RNA helicase</fullName>
        <ecNumber evidence="1">3.6.4.13</ecNumber>
    </recommendedName>
</protein>
<feature type="domain" description="Helicase ATP-binding" evidence="8">
    <location>
        <begin position="254"/>
        <end position="475"/>
    </location>
</feature>
<evidence type="ECO:0000256" key="2">
    <source>
        <dbReference type="ARBA" id="ARBA00022741"/>
    </source>
</evidence>
<keyword evidence="4" id="KW-0347">Helicase</keyword>
<feature type="compositionally biased region" description="Polar residues" evidence="7">
    <location>
        <begin position="173"/>
        <end position="198"/>
    </location>
</feature>
<evidence type="ECO:0000256" key="5">
    <source>
        <dbReference type="ARBA" id="ARBA00022840"/>
    </source>
</evidence>
<dbReference type="SMART" id="SM00487">
    <property type="entry name" value="DEXDc"/>
    <property type="match status" value="1"/>
</dbReference>
<dbReference type="RefSeq" id="XP_066073345.1">
    <property type="nucleotide sequence ID" value="XM_066217248.1"/>
</dbReference>
<dbReference type="PANTHER" id="PTHR47960">
    <property type="entry name" value="DEAD-BOX ATP-DEPENDENT RNA HELICASE 50"/>
    <property type="match status" value="1"/>
</dbReference>
<accession>A0AAX4JMH3</accession>
<evidence type="ECO:0000313" key="10">
    <source>
        <dbReference type="EMBL" id="WWC86582.1"/>
    </source>
</evidence>
<feature type="compositionally biased region" description="Low complexity" evidence="7">
    <location>
        <begin position="526"/>
        <end position="538"/>
    </location>
</feature>
<keyword evidence="2" id="KW-0547">Nucleotide-binding</keyword>
<feature type="compositionally biased region" description="Low complexity" evidence="7">
    <location>
        <begin position="146"/>
        <end position="157"/>
    </location>
</feature>
<feature type="region of interest" description="Disordered" evidence="7">
    <location>
        <begin position="526"/>
        <end position="546"/>
    </location>
</feature>
<proteinExistence type="predicted"/>
<feature type="compositionally biased region" description="Polar residues" evidence="7">
    <location>
        <begin position="95"/>
        <end position="117"/>
    </location>
</feature>
<dbReference type="GO" id="GO:0003724">
    <property type="term" value="F:RNA helicase activity"/>
    <property type="evidence" value="ECO:0007669"/>
    <property type="project" value="UniProtKB-EC"/>
</dbReference>
<evidence type="ECO:0000256" key="6">
    <source>
        <dbReference type="ARBA" id="ARBA00047984"/>
    </source>
</evidence>
<dbReference type="PROSITE" id="PS51192">
    <property type="entry name" value="HELICASE_ATP_BIND_1"/>
    <property type="match status" value="1"/>
</dbReference>
<keyword evidence="3" id="KW-0378">Hydrolase</keyword>
<dbReference type="EC" id="3.6.4.13" evidence="1"/>